<dbReference type="PROSITE" id="PS00018">
    <property type="entry name" value="EF_HAND_1"/>
    <property type="match status" value="1"/>
</dbReference>
<sequence length="1349" mass="147064">MSEFHAKYRRFCKCDWRSYFNDQCSDAVEELDWARSRHDRRERGAPLALSQRHCSIRPDGSLFYDALTAAEKDAFAKYWVMSNHVQDITSNGLENVMCFRHDAPRAIQKLIKTAHDDFHDGSASTFIELLDTTEDAVVAWRQHTKDNEMTKEGRGITNEVVAKACNQLFIQIIIHFSDAIEIDTLHMILVEALDFAAPMENDDDKGPCWIFKTNQDIQKIKNIKAPMISSKVYLKASGSKRSGAVAKVQPMKKAKAKGKAKASPTLNVADEVLHGSTATTGPTEGEPDAAEDATGSRQTLFLDDLARCIAQPLTALQERSSGNGNVIQKACLALCFRTGLAFAWDGQVNFNGQVFREWSPLRKELRGEIFRAHRAFLMTDSPPGGAEQATLILEALDAFAQQDLPHNYMAMGDENVPVALRPFVDDEKFIVGICRMYQGASAAELEEQPLYLSMCRAVCAAASQSKRAGPSTDASGFSSTAVSKADVPALSAGAFADAPSAKSFFSLRAQYAVKLTQTAGGLDSRDVVQHEANAARIAAHDIALDDDQWVSSWNSLLTAAASDNGLKEFNFMGGVETIGPAQTVAEAAAQPVAQPDQNQPKQDDADKKTDVQVGRAVMALSKVRAKWAVGEFEAPHIASFMKHLECFIFDAGMLGRTAPLNKATAKKDDTDDSEEKALTVDVGLDIITADVNERAPELKVKVVWESGRFQLPLKLQFRVPSDGSAPMCHSFGQTFYVSSKGYDYVKYSFGFCPAWMVTLLRASADGKAKKNIPSMKCVTSKLMMPYTHGLNGKPIAIKVPVTMCKLAPNPDFSVKEADDGKDIILTRGAAFGQIELSSIALVARGFLLVLTLRVMRTALLPLLLSLTSLTMATAMKSIRSWTSGVTLMVTLMVVRQAAQRPPIAGSCGTASGNSALALGRGVPKRARLEWVRNVTDVAHWGQDVSDGARRSAQCPAPLPVGQARAVLTRRRTRPTQEEPSPPRRRVAGPSLLAPARGAKRCGDAAEVQRQTALGRRVEREKGCLGSPGLPEKNIAVRPCVLYEVILWSVTNTAVVGPLGGWGARTGTVGSGAGSNIYIYTDIYINTHTCIYIYTNINSETHIYIYTYICTYIYTDIYIHTYTYIHIYTYTYLYIYIYSYIYIYKFALVLRTVSAFDKHLDKFKDSEGAGSHGPTAETQKVRGLQRKFKRLDRSKDSKLDFSEMSALLLKGNPDLTEREMRALFQDADKDGSGALDFDEFMAHIFSEAARPDPGGPAAEGLAAAGAKGPAQLPVEAGPATAARGPAEPPGEAEPEAEPAGHAAAQLGAPGALGDVRTEASVRVEASMRHWQRRCDTREAVLVGLLQDGAP</sequence>
<comment type="caution">
    <text evidence="4">The sequence shown here is derived from an EMBL/GenBank/DDBJ whole genome shotgun (WGS) entry which is preliminary data.</text>
</comment>
<dbReference type="InterPro" id="IPR018247">
    <property type="entry name" value="EF_Hand_1_Ca_BS"/>
</dbReference>
<dbReference type="EMBL" id="CAUYUJ010018627">
    <property type="protein sequence ID" value="CAK0885117.1"/>
    <property type="molecule type" value="Genomic_DNA"/>
</dbReference>
<protein>
    <recommendedName>
        <fullName evidence="3">EF-hand domain-containing protein</fullName>
    </recommendedName>
</protein>
<gene>
    <name evidence="4" type="ORF">PCOR1329_LOCUS66824</name>
</gene>
<evidence type="ECO:0000256" key="1">
    <source>
        <dbReference type="ARBA" id="ARBA00022837"/>
    </source>
</evidence>
<dbReference type="InterPro" id="IPR002048">
    <property type="entry name" value="EF_hand_dom"/>
</dbReference>
<accession>A0ABN9WFG5</accession>
<evidence type="ECO:0000256" key="2">
    <source>
        <dbReference type="SAM" id="MobiDB-lite"/>
    </source>
</evidence>
<feature type="region of interest" description="Disordered" evidence="2">
    <location>
        <begin position="1247"/>
        <end position="1314"/>
    </location>
</feature>
<keyword evidence="1" id="KW-0106">Calcium</keyword>
<dbReference type="Proteomes" id="UP001189429">
    <property type="component" value="Unassembled WGS sequence"/>
</dbReference>
<dbReference type="PROSITE" id="PS50222">
    <property type="entry name" value="EF_HAND_2"/>
    <property type="match status" value="2"/>
</dbReference>
<evidence type="ECO:0000313" key="4">
    <source>
        <dbReference type="EMBL" id="CAK0885117.1"/>
    </source>
</evidence>
<feature type="region of interest" description="Disordered" evidence="2">
    <location>
        <begin position="271"/>
        <end position="294"/>
    </location>
</feature>
<organism evidence="4 5">
    <name type="scientific">Prorocentrum cordatum</name>
    <dbReference type="NCBI Taxonomy" id="2364126"/>
    <lineage>
        <taxon>Eukaryota</taxon>
        <taxon>Sar</taxon>
        <taxon>Alveolata</taxon>
        <taxon>Dinophyceae</taxon>
        <taxon>Prorocentrales</taxon>
        <taxon>Prorocentraceae</taxon>
        <taxon>Prorocentrum</taxon>
    </lineage>
</organism>
<proteinExistence type="predicted"/>
<dbReference type="Gene3D" id="1.10.238.10">
    <property type="entry name" value="EF-hand"/>
    <property type="match status" value="1"/>
</dbReference>
<feature type="region of interest" description="Disordered" evidence="2">
    <location>
        <begin position="968"/>
        <end position="990"/>
    </location>
</feature>
<feature type="domain" description="EF-hand" evidence="3">
    <location>
        <begin position="1178"/>
        <end position="1213"/>
    </location>
</feature>
<dbReference type="SMART" id="SM00054">
    <property type="entry name" value="EFh"/>
    <property type="match status" value="2"/>
</dbReference>
<dbReference type="Pfam" id="PF13499">
    <property type="entry name" value="EF-hand_7"/>
    <property type="match status" value="1"/>
</dbReference>
<feature type="compositionally biased region" description="Low complexity" evidence="2">
    <location>
        <begin position="1250"/>
        <end position="1284"/>
    </location>
</feature>
<reference evidence="4" key="1">
    <citation type="submission" date="2023-10" db="EMBL/GenBank/DDBJ databases">
        <authorList>
            <person name="Chen Y."/>
            <person name="Shah S."/>
            <person name="Dougan E. K."/>
            <person name="Thang M."/>
            <person name="Chan C."/>
        </authorList>
    </citation>
    <scope>NUCLEOTIDE SEQUENCE [LARGE SCALE GENOMIC DNA]</scope>
</reference>
<feature type="compositionally biased region" description="Low complexity" evidence="2">
    <location>
        <begin position="587"/>
        <end position="600"/>
    </location>
</feature>
<name>A0ABN9WFG5_9DINO</name>
<feature type="domain" description="EF-hand" evidence="3">
    <location>
        <begin position="1214"/>
        <end position="1249"/>
    </location>
</feature>
<dbReference type="SUPFAM" id="SSF47473">
    <property type="entry name" value="EF-hand"/>
    <property type="match status" value="1"/>
</dbReference>
<keyword evidence="5" id="KW-1185">Reference proteome</keyword>
<dbReference type="InterPro" id="IPR011992">
    <property type="entry name" value="EF-hand-dom_pair"/>
</dbReference>
<dbReference type="CDD" id="cd00051">
    <property type="entry name" value="EFh"/>
    <property type="match status" value="1"/>
</dbReference>
<feature type="compositionally biased region" description="Low complexity" evidence="2">
    <location>
        <begin position="1296"/>
        <end position="1310"/>
    </location>
</feature>
<feature type="region of interest" description="Disordered" evidence="2">
    <location>
        <begin position="587"/>
        <end position="608"/>
    </location>
</feature>
<evidence type="ECO:0000259" key="3">
    <source>
        <dbReference type="PROSITE" id="PS50222"/>
    </source>
</evidence>
<evidence type="ECO:0000313" key="5">
    <source>
        <dbReference type="Proteomes" id="UP001189429"/>
    </source>
</evidence>